<proteinExistence type="predicted"/>
<reference evidence="2 3" key="1">
    <citation type="submission" date="2017-08" db="EMBL/GenBank/DDBJ databases">
        <title>Virgibacillus indicus sp. nov. and Virgibacillus profoundi sp. nov, two moderately halophilic bacteria isolated from marine sediment by using the Microfluidic Streak Plate.</title>
        <authorList>
            <person name="Xu B."/>
            <person name="Hu B."/>
            <person name="Wang J."/>
            <person name="Zhu Y."/>
            <person name="Huang L."/>
            <person name="Du W."/>
            <person name="Huang Y."/>
        </authorList>
    </citation>
    <scope>NUCLEOTIDE SEQUENCE [LARGE SCALE GENOMIC DNA]</scope>
    <source>
        <strain evidence="2 3">IO3-P3-H5</strain>
    </source>
</reference>
<comment type="caution">
    <text evidence="2">The sequence shown here is derived from an EMBL/GenBank/DDBJ whole genome shotgun (WGS) entry which is preliminary data.</text>
</comment>
<accession>A0A2A2I7L8</accession>
<feature type="non-terminal residue" evidence="2">
    <location>
        <position position="1"/>
    </location>
</feature>
<organism evidence="2 3">
    <name type="scientific">Virgibacillus profundi</name>
    <dbReference type="NCBI Taxonomy" id="2024555"/>
    <lineage>
        <taxon>Bacteria</taxon>
        <taxon>Bacillati</taxon>
        <taxon>Bacillota</taxon>
        <taxon>Bacilli</taxon>
        <taxon>Bacillales</taxon>
        <taxon>Bacillaceae</taxon>
        <taxon>Virgibacillus</taxon>
    </lineage>
</organism>
<evidence type="ECO:0000256" key="1">
    <source>
        <dbReference type="SAM" id="MobiDB-lite"/>
    </source>
</evidence>
<dbReference type="EMBL" id="NPOA01000075">
    <property type="protein sequence ID" value="PAV27572.1"/>
    <property type="molecule type" value="Genomic_DNA"/>
</dbReference>
<name>A0A2A2I7L8_9BACI</name>
<dbReference type="Proteomes" id="UP000218887">
    <property type="component" value="Unassembled WGS sequence"/>
</dbReference>
<feature type="region of interest" description="Disordered" evidence="1">
    <location>
        <begin position="31"/>
        <end position="64"/>
    </location>
</feature>
<dbReference type="AlphaFoldDB" id="A0A2A2I7L8"/>
<keyword evidence="3" id="KW-1185">Reference proteome</keyword>
<protein>
    <submittedName>
        <fullName evidence="2">Uncharacterized protein</fullName>
    </submittedName>
</protein>
<evidence type="ECO:0000313" key="3">
    <source>
        <dbReference type="Proteomes" id="UP000218887"/>
    </source>
</evidence>
<feature type="compositionally biased region" description="Basic residues" evidence="1">
    <location>
        <begin position="34"/>
        <end position="44"/>
    </location>
</feature>
<evidence type="ECO:0000313" key="2">
    <source>
        <dbReference type="EMBL" id="PAV27572.1"/>
    </source>
</evidence>
<gene>
    <name evidence="2" type="ORF">CIL05_21560</name>
</gene>
<sequence length="120" mass="13621">VKLRSSSMREPRDPLSKVVFSFSPLEKGVMSQTLKKKAKKRKNKATIQKWSGLHEEQSEDGSPASLLRCHCPKVSRTAAPQLSARRASIVLHVDRITKTNKCHRKTRKAEKQILVVHQIL</sequence>
<dbReference type="RefSeq" id="WP_206207828.1">
    <property type="nucleotide sequence ID" value="NZ_NPOA01000075.1"/>
</dbReference>